<dbReference type="Proteomes" id="UP000000269">
    <property type="component" value="Chromosome"/>
</dbReference>
<proteinExistence type="predicted"/>
<feature type="compositionally biased region" description="Low complexity" evidence="2">
    <location>
        <begin position="76"/>
        <end position="87"/>
    </location>
</feature>
<dbReference type="Gene3D" id="3.30.750.140">
    <property type="match status" value="1"/>
</dbReference>
<evidence type="ECO:0000256" key="1">
    <source>
        <dbReference type="SAM" id="Coils"/>
    </source>
</evidence>
<dbReference type="RefSeq" id="WP_012159341.1">
    <property type="nucleotide sequence ID" value="NC_009922.1"/>
</dbReference>
<keyword evidence="4" id="KW-0282">Flagellum</keyword>
<sequence length="485" mass="53844">MINNVMNITHLLNGKNVATKDQKLEKGTLGFAETFKREQESLRLKTQNPLEKKYASNLSIAKNTETTPIANAVDPKNTSASNSKTSTEVAVKEPSLNAGKKEMSGEAINKEDLEHEDMEELTTVKSDLSHLFELLQGLITIVSEEVEESIGDDLKFQLENMGIEDLSNLKEELNMILSSLSTGIDQNIEPIFEDVHTMLDKLINEVNLLKEEGAPLNEETVRDAMNIMADIQSVIEALPKELASMKNHWDQRANVETKVSVIDKELKIEDSITMENVEINENTSNTKAKNFEKLTTENSDESEDFLNPSTTEDIEFSSNLIQIQQDKVDSKITVPVAKTEILEPKQFINEIGHKAGAFLSKDKNEMHIQLAPEHLGKVSIKIGLNEGTLTGKIYAENFSVKEIIEANLNQLKNALEEQGLNIAGLEVHVGDDSKNFERNLYQSRMGSRQTAKSIGEISSTALAALEQGTEDVNPYLITGQFDGLA</sequence>
<keyword evidence="5" id="KW-1185">Reference proteome</keyword>
<protein>
    <submittedName>
        <fullName evidence="4">Flagellar hook-length control protein</fullName>
    </submittedName>
</protein>
<evidence type="ECO:0000256" key="2">
    <source>
        <dbReference type="SAM" id="MobiDB-lite"/>
    </source>
</evidence>
<feature type="domain" description="Flagellar hook-length control protein-like C-terminal" evidence="3">
    <location>
        <begin position="354"/>
        <end position="434"/>
    </location>
</feature>
<dbReference type="KEGG" id="aoe:Clos_1485"/>
<keyword evidence="4" id="KW-0969">Cilium</keyword>
<dbReference type="CDD" id="cd17470">
    <property type="entry name" value="T3SS_Flik_C"/>
    <property type="match status" value="1"/>
</dbReference>
<dbReference type="eggNOG" id="COG3144">
    <property type="taxonomic scope" value="Bacteria"/>
</dbReference>
<dbReference type="STRING" id="350688.Clos_1485"/>
<reference evidence="5" key="1">
    <citation type="submission" date="2007-10" db="EMBL/GenBank/DDBJ databases">
        <title>Complete genome of Alkaliphilus oremlandii OhILAs.</title>
        <authorList>
            <person name="Copeland A."/>
            <person name="Lucas S."/>
            <person name="Lapidus A."/>
            <person name="Barry K."/>
            <person name="Detter J.C."/>
            <person name="Glavina del Rio T."/>
            <person name="Hammon N."/>
            <person name="Israni S."/>
            <person name="Dalin E."/>
            <person name="Tice H."/>
            <person name="Pitluck S."/>
            <person name="Chain P."/>
            <person name="Malfatti S."/>
            <person name="Shin M."/>
            <person name="Vergez L."/>
            <person name="Schmutz J."/>
            <person name="Larimer F."/>
            <person name="Land M."/>
            <person name="Hauser L."/>
            <person name="Kyrpides N."/>
            <person name="Mikhailova N."/>
            <person name="Stolz J.F."/>
            <person name="Dawson A."/>
            <person name="Fisher E."/>
            <person name="Crable B."/>
            <person name="Perera E."/>
            <person name="Lisak J."/>
            <person name="Ranganathan M."/>
            <person name="Basu P."/>
            <person name="Richardson P."/>
        </authorList>
    </citation>
    <scope>NUCLEOTIDE SEQUENCE [LARGE SCALE GENOMIC DNA]</scope>
    <source>
        <strain evidence="5">OhILAs</strain>
    </source>
</reference>
<keyword evidence="4" id="KW-0966">Cell projection</keyword>
<name>A8MHE2_ALKOO</name>
<feature type="coiled-coil region" evidence="1">
    <location>
        <begin position="401"/>
        <end position="428"/>
    </location>
</feature>
<accession>A8MHE2</accession>
<dbReference type="Pfam" id="PF02120">
    <property type="entry name" value="Flg_hook"/>
    <property type="match status" value="1"/>
</dbReference>
<dbReference type="OrthoDB" id="1957735at2"/>
<evidence type="ECO:0000313" key="4">
    <source>
        <dbReference type="EMBL" id="ABW19029.1"/>
    </source>
</evidence>
<dbReference type="InterPro" id="IPR021136">
    <property type="entry name" value="Flagellar_hook_control-like_C"/>
</dbReference>
<dbReference type="AlphaFoldDB" id="A8MHE2"/>
<gene>
    <name evidence="4" type="ordered locus">Clos_1485</name>
</gene>
<feature type="region of interest" description="Disordered" evidence="2">
    <location>
        <begin position="66"/>
        <end position="91"/>
    </location>
</feature>
<evidence type="ECO:0000313" key="5">
    <source>
        <dbReference type="Proteomes" id="UP000000269"/>
    </source>
</evidence>
<dbReference type="EMBL" id="CP000853">
    <property type="protein sequence ID" value="ABW19029.1"/>
    <property type="molecule type" value="Genomic_DNA"/>
</dbReference>
<dbReference type="HOGENOM" id="CLU_591671_0_0_9"/>
<dbReference type="InterPro" id="IPR038610">
    <property type="entry name" value="FliK-like_C_sf"/>
</dbReference>
<evidence type="ECO:0000259" key="3">
    <source>
        <dbReference type="Pfam" id="PF02120"/>
    </source>
</evidence>
<keyword evidence="1" id="KW-0175">Coiled coil</keyword>
<organism evidence="4 5">
    <name type="scientific">Alkaliphilus oremlandii (strain OhILAs)</name>
    <name type="common">Clostridium oremlandii (strain OhILAs)</name>
    <dbReference type="NCBI Taxonomy" id="350688"/>
    <lineage>
        <taxon>Bacteria</taxon>
        <taxon>Bacillati</taxon>
        <taxon>Bacillota</taxon>
        <taxon>Clostridia</taxon>
        <taxon>Peptostreptococcales</taxon>
        <taxon>Natronincolaceae</taxon>
        <taxon>Alkaliphilus</taxon>
    </lineage>
</organism>